<evidence type="ECO:0000313" key="5">
    <source>
        <dbReference type="Proteomes" id="UP000639772"/>
    </source>
</evidence>
<protein>
    <submittedName>
        <fullName evidence="2">Uncharacterized protein</fullName>
    </submittedName>
</protein>
<feature type="transmembrane region" description="Helical" evidence="1">
    <location>
        <begin position="30"/>
        <end position="48"/>
    </location>
</feature>
<evidence type="ECO:0000256" key="1">
    <source>
        <dbReference type="SAM" id="Phobius"/>
    </source>
</evidence>
<evidence type="ECO:0000313" key="4">
    <source>
        <dbReference type="Proteomes" id="UP000636800"/>
    </source>
</evidence>
<evidence type="ECO:0000313" key="2">
    <source>
        <dbReference type="EMBL" id="KAG0446942.1"/>
    </source>
</evidence>
<accession>A0A835P830</accession>
<keyword evidence="1" id="KW-0812">Transmembrane</keyword>
<keyword evidence="1" id="KW-0472">Membrane</keyword>
<dbReference type="AlphaFoldDB" id="A0A835P830"/>
<name>A0A835P830_VANPL</name>
<dbReference type="Proteomes" id="UP000639772">
    <property type="component" value="Unassembled WGS sequence"/>
</dbReference>
<dbReference type="EMBL" id="JADCNL010000523">
    <property type="protein sequence ID" value="KAG0446998.1"/>
    <property type="molecule type" value="Genomic_DNA"/>
</dbReference>
<proteinExistence type="predicted"/>
<comment type="caution">
    <text evidence="2">The sequence shown here is derived from an EMBL/GenBank/DDBJ whole genome shotgun (WGS) entry which is preliminary data.</text>
</comment>
<dbReference type="Proteomes" id="UP000636800">
    <property type="component" value="Unassembled WGS sequence"/>
</dbReference>
<keyword evidence="4" id="KW-1185">Reference proteome</keyword>
<sequence>MAVVYFCGGGGFLWAWHGEVVELTDGRKRMGFWAILAVNVIVVTVFYYECKGHGGVYLLWKKPASPPPVSWAPSPPPAFPTWAFTVTSNHTSFLRPTLDP</sequence>
<organism evidence="2 5">
    <name type="scientific">Vanilla planifolia</name>
    <name type="common">Vanilla</name>
    <dbReference type="NCBI Taxonomy" id="51239"/>
    <lineage>
        <taxon>Eukaryota</taxon>
        <taxon>Viridiplantae</taxon>
        <taxon>Streptophyta</taxon>
        <taxon>Embryophyta</taxon>
        <taxon>Tracheophyta</taxon>
        <taxon>Spermatophyta</taxon>
        <taxon>Magnoliopsida</taxon>
        <taxon>Liliopsida</taxon>
        <taxon>Asparagales</taxon>
        <taxon>Orchidaceae</taxon>
        <taxon>Vanilloideae</taxon>
        <taxon>Vanilleae</taxon>
        <taxon>Vanilla</taxon>
    </lineage>
</organism>
<dbReference type="EMBL" id="JADCNM010000524">
    <property type="protein sequence ID" value="KAG0446942.1"/>
    <property type="molecule type" value="Genomic_DNA"/>
</dbReference>
<gene>
    <name evidence="2" type="ORF">HPP92_028565</name>
    <name evidence="3" type="ORF">HPP92_028570</name>
</gene>
<evidence type="ECO:0000313" key="3">
    <source>
        <dbReference type="EMBL" id="KAG0446998.1"/>
    </source>
</evidence>
<keyword evidence="1" id="KW-1133">Transmembrane helix</keyword>
<reference evidence="4 5" key="1">
    <citation type="journal article" date="2020" name="Nat. Food">
        <title>A phased Vanilla planifolia genome enables genetic improvement of flavour and production.</title>
        <authorList>
            <person name="Hasing T."/>
            <person name="Tang H."/>
            <person name="Brym M."/>
            <person name="Khazi F."/>
            <person name="Huang T."/>
            <person name="Chambers A.H."/>
        </authorList>
    </citation>
    <scope>NUCLEOTIDE SEQUENCE [LARGE SCALE GENOMIC DNA]</scope>
    <source>
        <tissue evidence="2">Leaf</tissue>
    </source>
</reference>